<dbReference type="EMBL" id="FXTU01000001">
    <property type="protein sequence ID" value="SMP00254.1"/>
    <property type="molecule type" value="Genomic_DNA"/>
</dbReference>
<reference evidence="4" key="1">
    <citation type="submission" date="2017-05" db="EMBL/GenBank/DDBJ databases">
        <authorList>
            <person name="Varghese N."/>
            <person name="Submissions S."/>
        </authorList>
    </citation>
    <scope>NUCLEOTIDE SEQUENCE</scope>
    <source>
        <strain evidence="4">DSM 45262</strain>
    </source>
</reference>
<dbReference type="RefSeq" id="WP_284723790.1">
    <property type="nucleotide sequence ID" value="NZ_FXTU01000001.1"/>
</dbReference>
<dbReference type="Gene3D" id="3.40.630.30">
    <property type="match status" value="1"/>
</dbReference>
<dbReference type="Pfam" id="PF00583">
    <property type="entry name" value="Acetyltransf_1"/>
    <property type="match status" value="1"/>
</dbReference>
<keyword evidence="1" id="KW-0808">Transferase</keyword>
<dbReference type="PROSITE" id="PS51186">
    <property type="entry name" value="GNAT"/>
    <property type="match status" value="1"/>
</dbReference>
<evidence type="ECO:0000313" key="5">
    <source>
        <dbReference type="Proteomes" id="UP001157946"/>
    </source>
</evidence>
<evidence type="ECO:0000256" key="1">
    <source>
        <dbReference type="ARBA" id="ARBA00022679"/>
    </source>
</evidence>
<accession>A0AA45WI77</accession>
<organism evidence="4 5">
    <name type="scientific">Laceyella tengchongensis</name>
    <dbReference type="NCBI Taxonomy" id="574699"/>
    <lineage>
        <taxon>Bacteria</taxon>
        <taxon>Bacillati</taxon>
        <taxon>Bacillota</taxon>
        <taxon>Bacilli</taxon>
        <taxon>Bacillales</taxon>
        <taxon>Thermoactinomycetaceae</taxon>
        <taxon>Laceyella</taxon>
    </lineage>
</organism>
<proteinExistence type="predicted"/>
<dbReference type="SUPFAM" id="SSF55729">
    <property type="entry name" value="Acyl-CoA N-acyltransferases (Nat)"/>
    <property type="match status" value="1"/>
</dbReference>
<sequence>MIVIRPATLADLPSLVDIYNYAVLETTATFDLEAQTVAERQAWFASHSPDVHPLIVAEEDGTVLGYSGLLPYRTKPAYRHTVELSIYVHPEAQGHGLGKQLMRSIIARAQEIGHHVIIAGITGGNESSFRLHKQFGFREVGILREVGYKFGKWHDVHFYQLTLPSR</sequence>
<keyword evidence="5" id="KW-1185">Reference proteome</keyword>
<feature type="domain" description="N-acetyltransferase" evidence="3">
    <location>
        <begin position="2"/>
        <end position="162"/>
    </location>
</feature>
<dbReference type="PANTHER" id="PTHR43072">
    <property type="entry name" value="N-ACETYLTRANSFERASE"/>
    <property type="match status" value="1"/>
</dbReference>
<evidence type="ECO:0000313" key="4">
    <source>
        <dbReference type="EMBL" id="SMP00254.1"/>
    </source>
</evidence>
<evidence type="ECO:0000259" key="3">
    <source>
        <dbReference type="PROSITE" id="PS51186"/>
    </source>
</evidence>
<dbReference type="GO" id="GO:0016747">
    <property type="term" value="F:acyltransferase activity, transferring groups other than amino-acyl groups"/>
    <property type="evidence" value="ECO:0007669"/>
    <property type="project" value="InterPro"/>
</dbReference>
<dbReference type="Proteomes" id="UP001157946">
    <property type="component" value="Unassembled WGS sequence"/>
</dbReference>
<name>A0AA45WI77_9BACL</name>
<dbReference type="InterPro" id="IPR000182">
    <property type="entry name" value="GNAT_dom"/>
</dbReference>
<evidence type="ECO:0000256" key="2">
    <source>
        <dbReference type="ARBA" id="ARBA00023315"/>
    </source>
</evidence>
<keyword evidence="2" id="KW-0012">Acyltransferase</keyword>
<protein>
    <submittedName>
        <fullName evidence="4">Phosphinothricin acetyltransferase</fullName>
    </submittedName>
</protein>
<gene>
    <name evidence="4" type="ORF">SAMN06265361_10130</name>
</gene>
<dbReference type="CDD" id="cd04301">
    <property type="entry name" value="NAT_SF"/>
    <property type="match status" value="1"/>
</dbReference>
<comment type="caution">
    <text evidence="4">The sequence shown here is derived from an EMBL/GenBank/DDBJ whole genome shotgun (WGS) entry which is preliminary data.</text>
</comment>
<dbReference type="InterPro" id="IPR016181">
    <property type="entry name" value="Acyl_CoA_acyltransferase"/>
</dbReference>
<dbReference type="AlphaFoldDB" id="A0AA45WI77"/>
<dbReference type="PANTHER" id="PTHR43072:SF23">
    <property type="entry name" value="UPF0039 PROTEIN C11D3.02C"/>
    <property type="match status" value="1"/>
</dbReference>